<reference evidence="2" key="1">
    <citation type="submission" date="2023-06" db="EMBL/GenBank/DDBJ databases">
        <title>Genome-scale phylogeny and comparative genomics of the fungal order Sordariales.</title>
        <authorList>
            <consortium name="Lawrence Berkeley National Laboratory"/>
            <person name="Hensen N."/>
            <person name="Bonometti L."/>
            <person name="Westerberg I."/>
            <person name="Brannstrom I.O."/>
            <person name="Guillou S."/>
            <person name="Cros-Aarteil S."/>
            <person name="Calhoun S."/>
            <person name="Haridas S."/>
            <person name="Kuo A."/>
            <person name="Mondo S."/>
            <person name="Pangilinan J."/>
            <person name="Riley R."/>
            <person name="Labutti K."/>
            <person name="Andreopoulos B."/>
            <person name="Lipzen A."/>
            <person name="Chen C."/>
            <person name="Yanf M."/>
            <person name="Daum C."/>
            <person name="Ng V."/>
            <person name="Clum A."/>
            <person name="Steindorff A."/>
            <person name="Ohm R."/>
            <person name="Martin F."/>
            <person name="Silar P."/>
            <person name="Natvig D."/>
            <person name="Lalanne C."/>
            <person name="Gautier V."/>
            <person name="Ament-Velasquez S.L."/>
            <person name="Kruys A."/>
            <person name="Hutchinson M.I."/>
            <person name="Powell A.J."/>
            <person name="Barry K."/>
            <person name="Miller A.N."/>
            <person name="Grigoriev I.V."/>
            <person name="Debuchy R."/>
            <person name="Gladieux P."/>
            <person name="Thoren M.H."/>
            <person name="Johannesson H."/>
        </authorList>
    </citation>
    <scope>NUCLEOTIDE SEQUENCE</scope>
    <source>
        <strain evidence="2">SMH2532-1</strain>
    </source>
</reference>
<comment type="caution">
    <text evidence="2">The sequence shown here is derived from an EMBL/GenBank/DDBJ whole genome shotgun (WGS) entry which is preliminary data.</text>
</comment>
<dbReference type="EMBL" id="JAULSV010000007">
    <property type="protein sequence ID" value="KAK0638934.1"/>
    <property type="molecule type" value="Genomic_DNA"/>
</dbReference>
<evidence type="ECO:0000313" key="3">
    <source>
        <dbReference type="Proteomes" id="UP001174936"/>
    </source>
</evidence>
<accession>A0AA39XRT6</accession>
<name>A0AA39XRT6_9PEZI</name>
<dbReference type="SUPFAM" id="SSF89372">
    <property type="entry name" value="Fucose-specific lectin"/>
    <property type="match status" value="2"/>
</dbReference>
<organism evidence="2 3">
    <name type="scientific">Cercophora newfieldiana</name>
    <dbReference type="NCBI Taxonomy" id="92897"/>
    <lineage>
        <taxon>Eukaryota</taxon>
        <taxon>Fungi</taxon>
        <taxon>Dikarya</taxon>
        <taxon>Ascomycota</taxon>
        <taxon>Pezizomycotina</taxon>
        <taxon>Sordariomycetes</taxon>
        <taxon>Sordariomycetidae</taxon>
        <taxon>Sordariales</taxon>
        <taxon>Lasiosphaeriaceae</taxon>
        <taxon>Cercophora</taxon>
    </lineage>
</organism>
<feature type="domain" description="PLL-like beta propeller" evidence="1">
    <location>
        <begin position="118"/>
        <end position="252"/>
    </location>
</feature>
<dbReference type="Pfam" id="PF26607">
    <property type="entry name" value="DUF8189"/>
    <property type="match status" value="1"/>
</dbReference>
<proteinExistence type="predicted"/>
<evidence type="ECO:0000313" key="2">
    <source>
        <dbReference type="EMBL" id="KAK0638934.1"/>
    </source>
</evidence>
<evidence type="ECO:0000259" key="1">
    <source>
        <dbReference type="Pfam" id="PF26607"/>
    </source>
</evidence>
<gene>
    <name evidence="2" type="ORF">B0T16DRAFT_360115</name>
</gene>
<dbReference type="InterPro" id="IPR058502">
    <property type="entry name" value="PLL-like_beta-prop"/>
</dbReference>
<keyword evidence="3" id="KW-1185">Reference proteome</keyword>
<protein>
    <recommendedName>
        <fullName evidence="1">PLL-like beta propeller domain-containing protein</fullName>
    </recommendedName>
</protein>
<feature type="non-terminal residue" evidence="2">
    <location>
        <position position="277"/>
    </location>
</feature>
<dbReference type="AlphaFoldDB" id="A0AA39XRT6"/>
<dbReference type="Proteomes" id="UP001174936">
    <property type="component" value="Unassembled WGS sequence"/>
</dbReference>
<sequence length="277" mass="29983">MRPGRIDVFATWTDLTIRVKVFDNGVWGEEWTSLGGAAASPPVSCSYRFNNNNVAMVGVDHAVYHKYVNDGNTWGPTLSGEWEEQGGLAWSSVDTGCAGSQPQGMYFLRFNTSQGWDSDWSGGEGNYRGHPTVVTTPIRTDYFGMEVRLVGRDLGVTLYATGWTQQNGMENRVSLGGNSRSVAAAFATGPNRLDVLVVGNDTRLKHRVRVGGNWGTEWEDLGGYFISAPKPIVLNDTAVAVFGIGLNGSVIHGVFLNAMQGLDWGAGTWYDDGGDMA</sequence>
<dbReference type="Gene3D" id="2.120.10.70">
    <property type="entry name" value="Fucose-specific lectin"/>
    <property type="match status" value="1"/>
</dbReference>